<dbReference type="InterPro" id="IPR027417">
    <property type="entry name" value="P-loop_NTPase"/>
</dbReference>
<name>A0A8H9J2Q7_9PSEU</name>
<keyword evidence="3" id="KW-1185">Reference proteome</keyword>
<dbReference type="Gene3D" id="3.40.50.300">
    <property type="entry name" value="P-loop containing nucleotide triphosphate hydrolases"/>
    <property type="match status" value="1"/>
</dbReference>
<organism evidence="2 3">
    <name type="scientific">Amycolatopsis bartoniae</name>
    <dbReference type="NCBI Taxonomy" id="941986"/>
    <lineage>
        <taxon>Bacteria</taxon>
        <taxon>Bacillati</taxon>
        <taxon>Actinomycetota</taxon>
        <taxon>Actinomycetes</taxon>
        <taxon>Pseudonocardiales</taxon>
        <taxon>Pseudonocardiaceae</taxon>
        <taxon>Amycolatopsis</taxon>
    </lineage>
</organism>
<evidence type="ECO:0000313" key="3">
    <source>
        <dbReference type="Proteomes" id="UP000658656"/>
    </source>
</evidence>
<dbReference type="Proteomes" id="UP000658656">
    <property type="component" value="Unassembled WGS sequence"/>
</dbReference>
<evidence type="ECO:0008006" key="4">
    <source>
        <dbReference type="Google" id="ProtNLM"/>
    </source>
</evidence>
<feature type="region of interest" description="Disordered" evidence="1">
    <location>
        <begin position="1"/>
        <end position="20"/>
    </location>
</feature>
<proteinExistence type="predicted"/>
<dbReference type="AlphaFoldDB" id="A0A8H9J2Q7"/>
<evidence type="ECO:0000313" key="2">
    <source>
        <dbReference type="EMBL" id="GHF84137.1"/>
    </source>
</evidence>
<accession>A0A8H9J2Q7</accession>
<dbReference type="SUPFAM" id="SSF52540">
    <property type="entry name" value="P-loop containing nucleoside triphosphate hydrolases"/>
    <property type="match status" value="1"/>
</dbReference>
<comment type="caution">
    <text evidence="2">The sequence shown here is derived from an EMBL/GenBank/DDBJ whole genome shotgun (WGS) entry which is preliminary data.</text>
</comment>
<dbReference type="EMBL" id="BNAV01000017">
    <property type="protein sequence ID" value="GHF84137.1"/>
    <property type="molecule type" value="Genomic_DNA"/>
</dbReference>
<protein>
    <recommendedName>
        <fullName evidence="4">NACHT domain-containing protein</fullName>
    </recommendedName>
</protein>
<reference evidence="2" key="2">
    <citation type="submission" date="2020-09" db="EMBL/GenBank/DDBJ databases">
        <authorList>
            <person name="Sun Q."/>
            <person name="Zhou Y."/>
        </authorList>
    </citation>
    <scope>NUCLEOTIDE SEQUENCE</scope>
    <source>
        <strain evidence="2">CGMCC 4.7679</strain>
    </source>
</reference>
<sequence length="1220" mass="137865">MQCFPVGMPDGGRDATAGDTSENDSIIFQVKFARDPSTISDKYEWVKKAIEGEVTKVRRLAERGARKYYLVTNLPATSHLESGTIDKVNSFAKEVLSIPFQCLWRDDLDRRLDGEFDLKLRFPHLLTGPDLLRLIWDRASDTHILSEARATIETYLRNQFEADEFLRFKQVDMLSTKLFDLYIDVPAVPSPRKRGAPRFSQTYVDTVTRIGRALRRLEPEEAAIQAYRRVSEGIGASGLFADMIHLTQVPQVVIEGAPGQGKTTLTQYLSQIQRARYLGKLEALAQLPKTHTSGPIFLPIKLELRDIAVWLKGVDPWNRDTDARHGQTESLESAIAGHIRRYSGGRQFSVEHVHSLMQSIPILLCLDALDEVADLDDRKRVVEEVEAAITRLSGTPGNLVVIVTSRPTALSNAPTFSPEKFQYYSLASIDPNLAFQYARKWSTARGIREDVRAEIDSILRTKLQSPHMAELAKNTMQLTILLTLISSRGSSLPDKRTELYTAYLEQFLSRESDKDPSVREHRDLLMELHGYLGYYLHANAEGNRSSGRISNENLRQLLVDYLEREEQDTSIVDKIFKAVVERVVALVSRVEGTLEFEVQPLREYFAGHYLYHTAPYSPPGRERKGTKPDRFDGIANNPYWLNVTRFYAGFFSKGELFDLAHRVCDLLEQSERDGVTYPRRLALSLLQDWVFSQSPKAARMVVDALFTKQGMAWAASVIRNPVIDMFENSSFYLPVGSGGADRAQEILQSEIVRHLSTDRLEPLCALLESVSEPESLRRFVDGNPSFREGNGRKDARWVLIRGLLSANDTDSMERFEEVVGKLNRIELAKLLRVMTLSYAESMDGMQAGAWREAMCRILDLGTIRPPSMHPDCPSALLLLRAHPTVWIDDLRHGRSATRMFGSRLSGEASSRDLNEGGRRALEIFTEIEEYLDGGMARTSLAPWVHCVDTLEREFGRSWSTITISCEAAAIVSPKERAKGVTSLFDEDASLPKRFRMIRWKGNDAQWWANEYEQCSTIADRRIWLTGVCVWTSPDVFAQLLPRIEDALAALDSSDAWILLNTMNSAYSYSKLLSKRLQTHQVLTSLRGRSVAVLLLTIRRSDKATQLQIIDDFFSDYVQDGIVAHEILPLVGDRFLFDGESNLMDLETLKACARFGSLLPYGGWEFGVDRRKLRKIPARTILENSDILPLSIVGPAFDAVDYAAPKAKAVLRIANQESWFK</sequence>
<gene>
    <name evidence="2" type="ORF">GCM10017566_67690</name>
</gene>
<reference evidence="2" key="1">
    <citation type="journal article" date="2014" name="Int. J. Syst. Evol. Microbiol.">
        <title>Complete genome sequence of Corynebacterium casei LMG S-19264T (=DSM 44701T), isolated from a smear-ripened cheese.</title>
        <authorList>
            <consortium name="US DOE Joint Genome Institute (JGI-PGF)"/>
            <person name="Walter F."/>
            <person name="Albersmeier A."/>
            <person name="Kalinowski J."/>
            <person name="Ruckert C."/>
        </authorList>
    </citation>
    <scope>NUCLEOTIDE SEQUENCE</scope>
    <source>
        <strain evidence="2">CGMCC 4.7679</strain>
    </source>
</reference>
<evidence type="ECO:0000256" key="1">
    <source>
        <dbReference type="SAM" id="MobiDB-lite"/>
    </source>
</evidence>